<dbReference type="EMBL" id="MN740373">
    <property type="protein sequence ID" value="QHU03222.1"/>
    <property type="molecule type" value="Genomic_DNA"/>
</dbReference>
<protein>
    <submittedName>
        <fullName evidence="1">Uncharacterized protein</fullName>
    </submittedName>
</protein>
<dbReference type="AlphaFoldDB" id="A0A6C0JC62"/>
<evidence type="ECO:0000313" key="1">
    <source>
        <dbReference type="EMBL" id="QHU03222.1"/>
    </source>
</evidence>
<name>A0A6C0JC62_9ZZZZ</name>
<organism evidence="1">
    <name type="scientific">viral metagenome</name>
    <dbReference type="NCBI Taxonomy" id="1070528"/>
    <lineage>
        <taxon>unclassified sequences</taxon>
        <taxon>metagenomes</taxon>
        <taxon>organismal metagenomes</taxon>
    </lineage>
</organism>
<accession>A0A6C0JC62</accession>
<proteinExistence type="predicted"/>
<sequence>MIVDSDSYKQVFTLPTYLKPVFITREPTISPFSHSLYIYTLYVPLNNKSNTVLSLENYFVNTLTTHITNTKQVLPIFNKRLIHFIKDKNIDAIDLTIDEWNALFTYGYLPEPYHDNQPIETLYHDTSQVKAFIDPSNPHNVLIGTSKMI</sequence>
<reference evidence="1" key="1">
    <citation type="journal article" date="2020" name="Nature">
        <title>Giant virus diversity and host interactions through global metagenomics.</title>
        <authorList>
            <person name="Schulz F."/>
            <person name="Roux S."/>
            <person name="Paez-Espino D."/>
            <person name="Jungbluth S."/>
            <person name="Walsh D.A."/>
            <person name="Denef V.J."/>
            <person name="McMahon K.D."/>
            <person name="Konstantinidis K.T."/>
            <person name="Eloe-Fadrosh E.A."/>
            <person name="Kyrpides N.C."/>
            <person name="Woyke T."/>
        </authorList>
    </citation>
    <scope>NUCLEOTIDE SEQUENCE</scope>
    <source>
        <strain evidence="1">GVMAG-M-3300026093-6</strain>
    </source>
</reference>